<keyword evidence="2" id="KW-1185">Reference proteome</keyword>
<reference evidence="1 2" key="1">
    <citation type="submission" date="2019-08" db="EMBL/GenBank/DDBJ databases">
        <authorList>
            <person name="Liang Q."/>
        </authorList>
    </citation>
    <scope>NUCLEOTIDE SEQUENCE [LARGE SCALE GENOMIC DNA]</scope>
    <source>
        <strain evidence="1 2">V1718</strain>
    </source>
</reference>
<sequence length="117" mass="13149">MKLYPEHAVTFGRVLIAYEGSSAYVAPLFYSNGGLHSHPTHTRWQPAPSYDLKDSCAKLIPMGDGALAYDVQGNAYQLDHNSASLVPHLSWNPAFARLRASEENRAHMEKMREMYPK</sequence>
<dbReference type="EMBL" id="CP042467">
    <property type="protein sequence ID" value="QED28262.1"/>
    <property type="molecule type" value="Genomic_DNA"/>
</dbReference>
<dbReference type="AlphaFoldDB" id="A0A5B8XQT2"/>
<name>A0A5B8XQT2_9DELT</name>
<evidence type="ECO:0000313" key="1">
    <source>
        <dbReference type="EMBL" id="QED28262.1"/>
    </source>
</evidence>
<gene>
    <name evidence="1" type="ORF">FRD01_13685</name>
</gene>
<evidence type="ECO:0000313" key="2">
    <source>
        <dbReference type="Proteomes" id="UP000321595"/>
    </source>
</evidence>
<accession>A0A5B8XQT2</accession>
<dbReference type="KEGG" id="bbae:FRD01_13685"/>
<dbReference type="RefSeq" id="WP_146960533.1">
    <property type="nucleotide sequence ID" value="NZ_CP042467.1"/>
</dbReference>
<dbReference type="Proteomes" id="UP000321595">
    <property type="component" value="Chromosome"/>
</dbReference>
<proteinExistence type="predicted"/>
<organism evidence="1 2">
    <name type="scientific">Microvenator marinus</name>
    <dbReference type="NCBI Taxonomy" id="2600177"/>
    <lineage>
        <taxon>Bacteria</taxon>
        <taxon>Deltaproteobacteria</taxon>
        <taxon>Bradymonadales</taxon>
        <taxon>Microvenatoraceae</taxon>
        <taxon>Microvenator</taxon>
    </lineage>
</organism>
<protein>
    <submittedName>
        <fullName evidence="1">Uncharacterized protein</fullName>
    </submittedName>
</protein>